<dbReference type="InterPro" id="IPR011050">
    <property type="entry name" value="Pectin_lyase_fold/virulence"/>
</dbReference>
<dbReference type="InterPro" id="IPR039448">
    <property type="entry name" value="Beta_helix"/>
</dbReference>
<sequence>MTIQDSGSIVTGLALTNGRESGVAIAAGRHRLERCLIAGNRASGIVVSGPPGTGVELNHCTIADNPLAAIFLQSGPARLVVRNSIIAFNDRALALDSAVAPAQTLLERNCLHNLDPESDRVLAGKTGILADPAFLARSSDYRLSPESPCLNKTPERNDLGCFP</sequence>
<evidence type="ECO:0000259" key="1">
    <source>
        <dbReference type="Pfam" id="PF13229"/>
    </source>
</evidence>
<dbReference type="AlphaFoldDB" id="A0A7C4GEK9"/>
<accession>A0A7C4GEK9</accession>
<dbReference type="Gene3D" id="2.160.20.10">
    <property type="entry name" value="Single-stranded right-handed beta-helix, Pectin lyase-like"/>
    <property type="match status" value="1"/>
</dbReference>
<feature type="domain" description="Right handed beta helix" evidence="1">
    <location>
        <begin position="6"/>
        <end position="113"/>
    </location>
</feature>
<gene>
    <name evidence="2" type="ORF">ENS41_08045</name>
</gene>
<dbReference type="EMBL" id="DSUT01000170">
    <property type="protein sequence ID" value="HGK28877.1"/>
    <property type="molecule type" value="Genomic_DNA"/>
</dbReference>
<name>A0A7C4GEK9_UNCW3</name>
<organism evidence="2">
    <name type="scientific">candidate division WOR-3 bacterium</name>
    <dbReference type="NCBI Taxonomy" id="2052148"/>
    <lineage>
        <taxon>Bacteria</taxon>
        <taxon>Bacteria division WOR-3</taxon>
    </lineage>
</organism>
<dbReference type="InterPro" id="IPR012334">
    <property type="entry name" value="Pectin_lyas_fold"/>
</dbReference>
<comment type="caution">
    <text evidence="2">The sequence shown here is derived from an EMBL/GenBank/DDBJ whole genome shotgun (WGS) entry which is preliminary data.</text>
</comment>
<proteinExistence type="predicted"/>
<protein>
    <submittedName>
        <fullName evidence="2">Right-handed parallel beta-helix repeat-containing protein</fullName>
    </submittedName>
</protein>
<dbReference type="SUPFAM" id="SSF51126">
    <property type="entry name" value="Pectin lyase-like"/>
    <property type="match status" value="1"/>
</dbReference>
<dbReference type="Pfam" id="PF13229">
    <property type="entry name" value="Beta_helix"/>
    <property type="match status" value="1"/>
</dbReference>
<reference evidence="2" key="1">
    <citation type="journal article" date="2020" name="mSystems">
        <title>Genome- and Community-Level Interaction Insights into Carbon Utilization and Element Cycling Functions of Hydrothermarchaeota in Hydrothermal Sediment.</title>
        <authorList>
            <person name="Zhou Z."/>
            <person name="Liu Y."/>
            <person name="Xu W."/>
            <person name="Pan J."/>
            <person name="Luo Z.H."/>
            <person name="Li M."/>
        </authorList>
    </citation>
    <scope>NUCLEOTIDE SEQUENCE [LARGE SCALE GENOMIC DNA]</scope>
    <source>
        <strain evidence="2">SpSt-488</strain>
    </source>
</reference>
<evidence type="ECO:0000313" key="2">
    <source>
        <dbReference type="EMBL" id="HGK28877.1"/>
    </source>
</evidence>